<feature type="transmembrane region" description="Helical" evidence="7">
    <location>
        <begin position="51"/>
        <end position="70"/>
    </location>
</feature>
<keyword evidence="10" id="KW-1185">Reference proteome</keyword>
<keyword evidence="5 7" id="KW-1133">Transmembrane helix</keyword>
<evidence type="ECO:0000256" key="3">
    <source>
        <dbReference type="ARBA" id="ARBA00022475"/>
    </source>
</evidence>
<feature type="domain" description="Acyltransferase 3" evidence="8">
    <location>
        <begin position="8"/>
        <end position="336"/>
    </location>
</feature>
<dbReference type="InterPro" id="IPR002656">
    <property type="entry name" value="Acyl_transf_3_dom"/>
</dbReference>
<evidence type="ECO:0000256" key="2">
    <source>
        <dbReference type="ARBA" id="ARBA00007400"/>
    </source>
</evidence>
<sequence>MSSRPKLPEIDLVRAIAIIAVVLIHGTSGATQLPLGSGSQAFFFILNKASLFTVPLFIWISGTVLFYTYYDRWEPGMSRVFWTKRLRRILVPYVLWSLFYYLYNQFMFHGNIQFDIIYFIKLLISGNASYHLYYMVIIVQFYLLFPVLITTVRRSTWLRKSLIPLGIGIQAGAYAFHHMVHPLPEYASLFVSYSALFAFGAFMGIHYAAIVAWSERYKHFIWSIMCLAGATFVGMLLLHQYGLAAIGNVWFELALLVYAMAMPLCCIRWSLARLANESKRRSVLSALGAASFGIYLIHPALLTLWDRLTPTQGQLWIYDLHTAASILIGLLGSWLLVQLYAANKKGSA</sequence>
<evidence type="ECO:0000313" key="10">
    <source>
        <dbReference type="Proteomes" id="UP001519344"/>
    </source>
</evidence>
<feature type="transmembrane region" description="Helical" evidence="7">
    <location>
        <begin position="12"/>
        <end position="31"/>
    </location>
</feature>
<feature type="transmembrane region" description="Helical" evidence="7">
    <location>
        <begin position="132"/>
        <end position="150"/>
    </location>
</feature>
<organism evidence="9 10">
    <name type="scientific">Paenibacillus aceris</name>
    <dbReference type="NCBI Taxonomy" id="869555"/>
    <lineage>
        <taxon>Bacteria</taxon>
        <taxon>Bacillati</taxon>
        <taxon>Bacillota</taxon>
        <taxon>Bacilli</taxon>
        <taxon>Bacillales</taxon>
        <taxon>Paenibacillaceae</taxon>
        <taxon>Paenibacillus</taxon>
    </lineage>
</organism>
<keyword evidence="4 7" id="KW-0812">Transmembrane</keyword>
<feature type="transmembrane region" description="Helical" evidence="7">
    <location>
        <begin position="162"/>
        <end position="180"/>
    </location>
</feature>
<comment type="subcellular location">
    <subcellularLocation>
        <location evidence="1">Cell membrane</location>
        <topology evidence="1">Multi-pass membrane protein</topology>
    </subcellularLocation>
</comment>
<feature type="transmembrane region" description="Helical" evidence="7">
    <location>
        <begin position="322"/>
        <end position="342"/>
    </location>
</feature>
<name>A0ABS4HXZ7_9BACL</name>
<proteinExistence type="inferred from homology"/>
<feature type="transmembrane region" description="Helical" evidence="7">
    <location>
        <begin position="220"/>
        <end position="243"/>
    </location>
</feature>
<evidence type="ECO:0000256" key="7">
    <source>
        <dbReference type="SAM" id="Phobius"/>
    </source>
</evidence>
<dbReference type="RefSeq" id="WP_167060718.1">
    <property type="nucleotide sequence ID" value="NZ_JAAOZR010000024.1"/>
</dbReference>
<comment type="caution">
    <text evidence="9">The sequence shown here is derived from an EMBL/GenBank/DDBJ whole genome shotgun (WGS) entry which is preliminary data.</text>
</comment>
<protein>
    <submittedName>
        <fullName evidence="9">Peptidoglycan/LPS O-acetylase OafA/YrhL</fullName>
    </submittedName>
</protein>
<feature type="transmembrane region" description="Helical" evidence="7">
    <location>
        <begin position="283"/>
        <end position="302"/>
    </location>
</feature>
<dbReference type="Pfam" id="PF01757">
    <property type="entry name" value="Acyl_transf_3"/>
    <property type="match status" value="1"/>
</dbReference>
<feature type="transmembrane region" description="Helical" evidence="7">
    <location>
        <begin position="186"/>
        <end position="213"/>
    </location>
</feature>
<reference evidence="9 10" key="1">
    <citation type="submission" date="2021-03" db="EMBL/GenBank/DDBJ databases">
        <title>Genomic Encyclopedia of Type Strains, Phase IV (KMG-IV): sequencing the most valuable type-strain genomes for metagenomic binning, comparative biology and taxonomic classification.</title>
        <authorList>
            <person name="Goeker M."/>
        </authorList>
    </citation>
    <scope>NUCLEOTIDE SEQUENCE [LARGE SCALE GENOMIC DNA]</scope>
    <source>
        <strain evidence="9 10">DSM 24950</strain>
    </source>
</reference>
<evidence type="ECO:0000256" key="1">
    <source>
        <dbReference type="ARBA" id="ARBA00004651"/>
    </source>
</evidence>
<keyword evidence="6 7" id="KW-0472">Membrane</keyword>
<gene>
    <name evidence="9" type="ORF">J2Z65_002760</name>
</gene>
<evidence type="ECO:0000259" key="8">
    <source>
        <dbReference type="Pfam" id="PF01757"/>
    </source>
</evidence>
<feature type="transmembrane region" description="Helical" evidence="7">
    <location>
        <begin position="90"/>
        <end position="112"/>
    </location>
</feature>
<dbReference type="Proteomes" id="UP001519344">
    <property type="component" value="Unassembled WGS sequence"/>
</dbReference>
<evidence type="ECO:0000313" key="9">
    <source>
        <dbReference type="EMBL" id="MBP1963541.1"/>
    </source>
</evidence>
<accession>A0ABS4HXZ7</accession>
<dbReference type="PANTHER" id="PTHR40074:SF2">
    <property type="entry name" value="O-ACETYLTRANSFERASE WECH"/>
    <property type="match status" value="1"/>
</dbReference>
<comment type="similarity">
    <text evidence="2">Belongs to the acyltransferase 3 family.</text>
</comment>
<keyword evidence="3" id="KW-1003">Cell membrane</keyword>
<feature type="transmembrane region" description="Helical" evidence="7">
    <location>
        <begin position="249"/>
        <end position="271"/>
    </location>
</feature>
<evidence type="ECO:0000256" key="6">
    <source>
        <dbReference type="ARBA" id="ARBA00023136"/>
    </source>
</evidence>
<evidence type="ECO:0000256" key="5">
    <source>
        <dbReference type="ARBA" id="ARBA00022989"/>
    </source>
</evidence>
<evidence type="ECO:0000256" key="4">
    <source>
        <dbReference type="ARBA" id="ARBA00022692"/>
    </source>
</evidence>
<dbReference type="PANTHER" id="PTHR40074">
    <property type="entry name" value="O-ACETYLTRANSFERASE WECH"/>
    <property type="match status" value="1"/>
</dbReference>
<dbReference type="EMBL" id="JAGGKV010000006">
    <property type="protein sequence ID" value="MBP1963541.1"/>
    <property type="molecule type" value="Genomic_DNA"/>
</dbReference>